<gene>
    <name evidence="4" type="ORF">DENIS_2399</name>
</gene>
<dbReference type="Pfam" id="PF01761">
    <property type="entry name" value="DHQ_synthase"/>
    <property type="match status" value="1"/>
</dbReference>
<reference evidence="5" key="2">
    <citation type="submission" date="2019-01" db="EMBL/GenBank/DDBJ databases">
        <title>Genome sequence of Desulfonema ishimotonii strain Tokyo 01.</title>
        <authorList>
            <person name="Fukui M."/>
        </authorList>
    </citation>
    <scope>NUCLEOTIDE SEQUENCE [LARGE SCALE GENOMIC DNA]</scope>
    <source>
        <strain evidence="5">Tokyo 01</strain>
    </source>
</reference>
<keyword evidence="2" id="KW-0520">NAD</keyword>
<dbReference type="GO" id="GO:0003856">
    <property type="term" value="F:3-dehydroquinate synthase activity"/>
    <property type="evidence" value="ECO:0007669"/>
    <property type="project" value="TreeGrafter"/>
</dbReference>
<organism evidence="4 5">
    <name type="scientific">Desulfonema ishimotonii</name>
    <dbReference type="NCBI Taxonomy" id="45657"/>
    <lineage>
        <taxon>Bacteria</taxon>
        <taxon>Pseudomonadati</taxon>
        <taxon>Thermodesulfobacteriota</taxon>
        <taxon>Desulfobacteria</taxon>
        <taxon>Desulfobacterales</taxon>
        <taxon>Desulfococcaceae</taxon>
        <taxon>Desulfonema</taxon>
    </lineage>
</organism>
<dbReference type="AlphaFoldDB" id="A0A401FWX0"/>
<evidence type="ECO:0000313" key="5">
    <source>
        <dbReference type="Proteomes" id="UP000288096"/>
    </source>
</evidence>
<dbReference type="Proteomes" id="UP000288096">
    <property type="component" value="Unassembled WGS sequence"/>
</dbReference>
<evidence type="ECO:0000313" key="4">
    <source>
        <dbReference type="EMBL" id="GBC61439.1"/>
    </source>
</evidence>
<dbReference type="InterPro" id="IPR050071">
    <property type="entry name" value="Dehydroquinate_synthase"/>
</dbReference>
<dbReference type="PANTHER" id="PTHR43622">
    <property type="entry name" value="3-DEHYDROQUINATE SYNTHASE"/>
    <property type="match status" value="1"/>
</dbReference>
<dbReference type="SUPFAM" id="SSF56796">
    <property type="entry name" value="Dehydroquinate synthase-like"/>
    <property type="match status" value="1"/>
</dbReference>
<protein>
    <submittedName>
        <fullName evidence="4">3-dehydroquinate synthase</fullName>
    </submittedName>
</protein>
<reference evidence="5" key="1">
    <citation type="submission" date="2017-11" db="EMBL/GenBank/DDBJ databases">
        <authorList>
            <person name="Watanabe M."/>
            <person name="Kojima H."/>
        </authorList>
    </citation>
    <scope>NUCLEOTIDE SEQUENCE [LARGE SCALE GENOMIC DNA]</scope>
    <source>
        <strain evidence="5">Tokyo 01</strain>
    </source>
</reference>
<evidence type="ECO:0000256" key="1">
    <source>
        <dbReference type="ARBA" id="ARBA00022723"/>
    </source>
</evidence>
<name>A0A401FWX0_9BACT</name>
<feature type="domain" description="3-dehydroquinate synthase N-terminal" evidence="3">
    <location>
        <begin position="56"/>
        <end position="113"/>
    </location>
</feature>
<evidence type="ECO:0000256" key="2">
    <source>
        <dbReference type="ARBA" id="ARBA00023027"/>
    </source>
</evidence>
<dbReference type="EMBL" id="BEXT01000001">
    <property type="protein sequence ID" value="GBC61439.1"/>
    <property type="molecule type" value="Genomic_DNA"/>
</dbReference>
<evidence type="ECO:0000259" key="3">
    <source>
        <dbReference type="Pfam" id="PF01761"/>
    </source>
</evidence>
<accession>A0A401FWX0</accession>
<comment type="caution">
    <text evidence="4">The sequence shown here is derived from an EMBL/GenBank/DDBJ whole genome shotgun (WGS) entry which is preliminary data.</text>
</comment>
<dbReference type="PANTHER" id="PTHR43622:SF1">
    <property type="entry name" value="3-DEHYDROQUINATE SYNTHASE"/>
    <property type="match status" value="1"/>
</dbReference>
<dbReference type="GO" id="GO:0046872">
    <property type="term" value="F:metal ion binding"/>
    <property type="evidence" value="ECO:0007669"/>
    <property type="project" value="UniProtKB-KW"/>
</dbReference>
<proteinExistence type="predicted"/>
<dbReference type="InterPro" id="IPR030960">
    <property type="entry name" value="DHQS/DOIS_N"/>
</dbReference>
<dbReference type="Gene3D" id="3.40.50.1970">
    <property type="match status" value="1"/>
</dbReference>
<keyword evidence="5" id="KW-1185">Reference proteome</keyword>
<sequence>MKSLEIHGSTGDSALLVGERLENLTHYLPPAARTVIITDTTVRGLYGERFPPCDVIEIGTGEDIKTLETVAYIFDQLVRLEADRTVFIVGIGGGIVCDTAGFVASTYMRGCASALSPPPCSPRWTPAWAEKTVSTFPATKIWSAPLTSPNL</sequence>
<keyword evidence="1" id="KW-0479">Metal-binding</keyword>